<evidence type="ECO:0000259" key="4">
    <source>
        <dbReference type="PROSITE" id="PS01124"/>
    </source>
</evidence>
<protein>
    <recommendedName>
        <fullName evidence="4">HTH araC/xylS-type domain-containing protein</fullName>
    </recommendedName>
</protein>
<proteinExistence type="predicted"/>
<dbReference type="GO" id="GO:0003700">
    <property type="term" value="F:DNA-binding transcription factor activity"/>
    <property type="evidence" value="ECO:0007669"/>
    <property type="project" value="InterPro"/>
</dbReference>
<dbReference type="SUPFAM" id="SSF46689">
    <property type="entry name" value="Homeodomain-like"/>
    <property type="match status" value="2"/>
</dbReference>
<name>A0A3B0XGW3_9ZZZZ</name>
<keyword evidence="3" id="KW-0804">Transcription</keyword>
<organism evidence="5">
    <name type="scientific">hydrothermal vent metagenome</name>
    <dbReference type="NCBI Taxonomy" id="652676"/>
    <lineage>
        <taxon>unclassified sequences</taxon>
        <taxon>metagenomes</taxon>
        <taxon>ecological metagenomes</taxon>
    </lineage>
</organism>
<keyword evidence="1" id="KW-0805">Transcription regulation</keyword>
<sequence length="304" mass="34919">MMNTNKHNKYVPEYESDALSEILNLLDMDVLIYHNAKVCGSWRINEHNLGATCFHIVTDGSCILHVPSHYEDTLEYGDLVIFPRELTHTMHSEKNQTGEQQHLLFQESKNVNGTGILCGEVRFNHDGCHYLLDALPPLFVIRYESANSWLQPLLKMIIDENHKTGMASQTILNKLSELLFTQAIRQYLLDNSNETGFFSIHTHSRIARTISAIHKHPERSWTLESMAKQAMMSRTSFAETFKSYSGWTPGQYLTWWRMQVAWSFLKRGEKIAHVSEKVGYQSESSFSRAFKKTFGISAGKVKHS</sequence>
<dbReference type="GO" id="GO:0043565">
    <property type="term" value="F:sequence-specific DNA binding"/>
    <property type="evidence" value="ECO:0007669"/>
    <property type="project" value="InterPro"/>
</dbReference>
<keyword evidence="2" id="KW-0238">DNA-binding</keyword>
<dbReference type="PANTHER" id="PTHR11019:SF159">
    <property type="entry name" value="TRANSCRIPTIONAL REGULATOR-RELATED"/>
    <property type="match status" value="1"/>
</dbReference>
<reference evidence="5" key="1">
    <citation type="submission" date="2018-06" db="EMBL/GenBank/DDBJ databases">
        <authorList>
            <person name="Zhirakovskaya E."/>
        </authorList>
    </citation>
    <scope>NUCLEOTIDE SEQUENCE</scope>
</reference>
<dbReference type="Pfam" id="PF12852">
    <property type="entry name" value="Cupin_6"/>
    <property type="match status" value="1"/>
</dbReference>
<evidence type="ECO:0000256" key="1">
    <source>
        <dbReference type="ARBA" id="ARBA00023015"/>
    </source>
</evidence>
<dbReference type="InterPro" id="IPR018060">
    <property type="entry name" value="HTH_AraC"/>
</dbReference>
<dbReference type="AlphaFoldDB" id="A0A3B0XGW3"/>
<gene>
    <name evidence="5" type="ORF">MNBD_GAMMA11-910</name>
</gene>
<dbReference type="InterPro" id="IPR032783">
    <property type="entry name" value="AraC_lig"/>
</dbReference>
<dbReference type="PROSITE" id="PS01124">
    <property type="entry name" value="HTH_ARAC_FAMILY_2"/>
    <property type="match status" value="1"/>
</dbReference>
<evidence type="ECO:0000256" key="3">
    <source>
        <dbReference type="ARBA" id="ARBA00023163"/>
    </source>
</evidence>
<dbReference type="EMBL" id="UOFG01000178">
    <property type="protein sequence ID" value="VAW62652.1"/>
    <property type="molecule type" value="Genomic_DNA"/>
</dbReference>
<evidence type="ECO:0000256" key="2">
    <source>
        <dbReference type="ARBA" id="ARBA00023125"/>
    </source>
</evidence>
<dbReference type="Pfam" id="PF12833">
    <property type="entry name" value="HTH_18"/>
    <property type="match status" value="1"/>
</dbReference>
<dbReference type="InterPro" id="IPR009057">
    <property type="entry name" value="Homeodomain-like_sf"/>
</dbReference>
<dbReference type="SMART" id="SM00342">
    <property type="entry name" value="HTH_ARAC"/>
    <property type="match status" value="1"/>
</dbReference>
<evidence type="ECO:0000313" key="5">
    <source>
        <dbReference type="EMBL" id="VAW62652.1"/>
    </source>
</evidence>
<dbReference type="PANTHER" id="PTHR11019">
    <property type="entry name" value="HTH-TYPE TRANSCRIPTIONAL REGULATOR NIMR"/>
    <property type="match status" value="1"/>
</dbReference>
<feature type="domain" description="HTH araC/xylS-type" evidence="4">
    <location>
        <begin position="207"/>
        <end position="304"/>
    </location>
</feature>
<dbReference type="Gene3D" id="1.10.10.60">
    <property type="entry name" value="Homeodomain-like"/>
    <property type="match status" value="2"/>
</dbReference>
<accession>A0A3B0XGW3</accession>